<evidence type="ECO:0000256" key="5">
    <source>
        <dbReference type="ARBA" id="ARBA00022692"/>
    </source>
</evidence>
<proteinExistence type="predicted"/>
<feature type="transmembrane region" description="Helical" evidence="11">
    <location>
        <begin position="6"/>
        <end position="26"/>
    </location>
</feature>
<dbReference type="WBParaSite" id="PgR004_g213_t05">
    <property type="protein sequence ID" value="PgR004_g213_t05"/>
    <property type="gene ID" value="PgR004_g213"/>
</dbReference>
<evidence type="ECO:0000313" key="12">
    <source>
        <dbReference type="Proteomes" id="UP000887569"/>
    </source>
</evidence>
<evidence type="ECO:0000256" key="2">
    <source>
        <dbReference type="ARBA" id="ARBA00004167"/>
    </source>
</evidence>
<dbReference type="Pfam" id="PF07406">
    <property type="entry name" value="NICE-3"/>
    <property type="match status" value="1"/>
</dbReference>
<keyword evidence="7" id="KW-0333">Golgi apparatus</keyword>
<evidence type="ECO:0000313" key="14">
    <source>
        <dbReference type="WBParaSite" id="PgR004_g213_t05"/>
    </source>
</evidence>
<dbReference type="PANTHER" id="PTHR21425">
    <property type="entry name" value="NICE-3"/>
    <property type="match status" value="1"/>
</dbReference>
<dbReference type="PANTHER" id="PTHR21425:SF2">
    <property type="entry name" value="PROTEIN C1ORF43"/>
    <property type="match status" value="1"/>
</dbReference>
<evidence type="ECO:0000256" key="7">
    <source>
        <dbReference type="ARBA" id="ARBA00023034"/>
    </source>
</evidence>
<feature type="region of interest" description="Disordered" evidence="10">
    <location>
        <begin position="214"/>
        <end position="310"/>
    </location>
</feature>
<dbReference type="AlphaFoldDB" id="A0A915ABI7"/>
<evidence type="ECO:0000256" key="11">
    <source>
        <dbReference type="SAM" id="Phobius"/>
    </source>
</evidence>
<keyword evidence="6 11" id="KW-1133">Transmembrane helix</keyword>
<comment type="subcellular location">
    <subcellularLocation>
        <location evidence="4">Golgi apparatus</location>
    </subcellularLocation>
    <subcellularLocation>
        <location evidence="2">Membrane</location>
        <topology evidence="2">Single-pass membrane protein</topology>
    </subcellularLocation>
    <subcellularLocation>
        <location evidence="3">Mitochondrion</location>
    </subcellularLocation>
</comment>
<feature type="compositionally biased region" description="Polar residues" evidence="10">
    <location>
        <begin position="271"/>
        <end position="289"/>
    </location>
</feature>
<evidence type="ECO:0000256" key="10">
    <source>
        <dbReference type="SAM" id="MobiDB-lite"/>
    </source>
</evidence>
<keyword evidence="9 11" id="KW-0472">Membrane</keyword>
<dbReference type="GO" id="GO:0005794">
    <property type="term" value="C:Golgi apparatus"/>
    <property type="evidence" value="ECO:0007669"/>
    <property type="project" value="UniProtKB-SubCell"/>
</dbReference>
<accession>A0A915ABI7</accession>
<evidence type="ECO:0000256" key="8">
    <source>
        <dbReference type="ARBA" id="ARBA00023128"/>
    </source>
</evidence>
<sequence>MIIDGYSVLFLFTAGLLLITILVILIQRQIFRLRNNNVRREQNIAIGAGMTKSQKNEVLRRIELVRQFQLLRAPKFTEIGTIAEHASAPYINRMIALDELREIDRQLEFINADLVRIAGESTYAYLSRIRRIALPTLSEALIERLGFLAEHCRFRHQPFGEVELAEVRALIKDVVRILNSEQERLSALQLKPSDSGSGVGPALSASLHSISKRLSTGENKLQMRKRSARNAPTNAGRKSRASAGRNSVDRQKRARPRQGCEEYELPLLHSYDSSARPQEVSSRPTTSVSRAAASDALRGVSTEHSSLISS</sequence>
<keyword evidence="5 11" id="KW-0812">Transmembrane</keyword>
<dbReference type="GO" id="GO:0005739">
    <property type="term" value="C:mitochondrion"/>
    <property type="evidence" value="ECO:0007669"/>
    <property type="project" value="UniProtKB-SubCell"/>
</dbReference>
<comment type="function">
    <text evidence="1">General regulator of phagocytosis. Required to uptake Gram negative bacterium by macrophages.</text>
</comment>
<evidence type="ECO:0000313" key="13">
    <source>
        <dbReference type="WBParaSite" id="PgR004_g213_t02"/>
    </source>
</evidence>
<evidence type="ECO:0000256" key="6">
    <source>
        <dbReference type="ARBA" id="ARBA00022989"/>
    </source>
</evidence>
<dbReference type="Proteomes" id="UP000887569">
    <property type="component" value="Unplaced"/>
</dbReference>
<dbReference type="GO" id="GO:0016020">
    <property type="term" value="C:membrane"/>
    <property type="evidence" value="ECO:0007669"/>
    <property type="project" value="UniProtKB-SubCell"/>
</dbReference>
<protein>
    <submittedName>
        <fullName evidence="13 14">Hypoxanthine phosphoribosyltransferase</fullName>
    </submittedName>
</protein>
<dbReference type="WBParaSite" id="PgR004_g213_t02">
    <property type="protein sequence ID" value="PgR004_g213_t02"/>
    <property type="gene ID" value="PgR004_g213"/>
</dbReference>
<evidence type="ECO:0000256" key="1">
    <source>
        <dbReference type="ARBA" id="ARBA00002620"/>
    </source>
</evidence>
<evidence type="ECO:0000256" key="3">
    <source>
        <dbReference type="ARBA" id="ARBA00004173"/>
    </source>
</evidence>
<reference evidence="13 14" key="1">
    <citation type="submission" date="2022-11" db="UniProtKB">
        <authorList>
            <consortium name="WormBaseParasite"/>
        </authorList>
    </citation>
    <scope>IDENTIFICATION</scope>
</reference>
<dbReference type="InterPro" id="IPR010876">
    <property type="entry name" value="C1orf43"/>
</dbReference>
<evidence type="ECO:0000256" key="9">
    <source>
        <dbReference type="ARBA" id="ARBA00023136"/>
    </source>
</evidence>
<name>A0A915ABI7_PARUN</name>
<evidence type="ECO:0000256" key="4">
    <source>
        <dbReference type="ARBA" id="ARBA00004555"/>
    </source>
</evidence>
<keyword evidence="8" id="KW-0496">Mitochondrion</keyword>
<organism evidence="12 14">
    <name type="scientific">Parascaris univalens</name>
    <name type="common">Nematode worm</name>
    <dbReference type="NCBI Taxonomy" id="6257"/>
    <lineage>
        <taxon>Eukaryota</taxon>
        <taxon>Metazoa</taxon>
        <taxon>Ecdysozoa</taxon>
        <taxon>Nematoda</taxon>
        <taxon>Chromadorea</taxon>
        <taxon>Rhabditida</taxon>
        <taxon>Spirurina</taxon>
        <taxon>Ascaridomorpha</taxon>
        <taxon>Ascaridoidea</taxon>
        <taxon>Ascarididae</taxon>
        <taxon>Parascaris</taxon>
    </lineage>
</organism>
<keyword evidence="12" id="KW-1185">Reference proteome</keyword>